<dbReference type="NCBIfam" id="TIGR00762">
    <property type="entry name" value="DegV"/>
    <property type="match status" value="1"/>
</dbReference>
<dbReference type="RefSeq" id="WP_136012972.1">
    <property type="nucleotide sequence ID" value="NZ_SRYE01000004.1"/>
</dbReference>
<evidence type="ECO:0000313" key="4">
    <source>
        <dbReference type="Proteomes" id="UP000310263"/>
    </source>
</evidence>
<accession>A0A4V3RRG3</accession>
<dbReference type="Pfam" id="PF02645">
    <property type="entry name" value="DegV"/>
    <property type="match status" value="1"/>
</dbReference>
<dbReference type="AlphaFoldDB" id="A0A4V3RRG3"/>
<evidence type="ECO:0000256" key="1">
    <source>
        <dbReference type="ARBA" id="ARBA00003238"/>
    </source>
</evidence>
<comment type="caution">
    <text evidence="3">The sequence shown here is derived from an EMBL/GenBank/DDBJ whole genome shotgun (WGS) entry which is preliminary data.</text>
</comment>
<dbReference type="Gene3D" id="3.40.50.10440">
    <property type="entry name" value="Dihydroxyacetone kinase, domain 1"/>
    <property type="match status" value="1"/>
</dbReference>
<reference evidence="3 4" key="1">
    <citation type="submission" date="2019-04" db="EMBL/GenBank/DDBJ databases">
        <title>Microbes associate with the intestines of laboratory mice.</title>
        <authorList>
            <person name="Navarre W."/>
            <person name="Wong E."/>
            <person name="Huang K."/>
            <person name="Tropini C."/>
            <person name="Ng K."/>
            <person name="Yu B."/>
        </authorList>
    </citation>
    <scope>NUCLEOTIDE SEQUENCE [LARGE SCALE GENOMIC DNA]</scope>
    <source>
        <strain evidence="3 4">NM07_P-09</strain>
    </source>
</reference>
<dbReference type="Gene3D" id="3.30.1180.10">
    <property type="match status" value="1"/>
</dbReference>
<evidence type="ECO:0000256" key="2">
    <source>
        <dbReference type="ARBA" id="ARBA00023121"/>
    </source>
</evidence>
<sequence>MDAPYSIIVDSPCEITKEFAEQNDLTVLHFTYTEADKEDGGLSGTDNLFNAKTAHEFYDAMRHGASPMTSQPSQLEFEECFRQVAKSGKPAIYLAFDSGISGCYEGACTALERVKEDYPDIPLTIVDTKLASTPLNLLVYEAVRQRNKGLSMEGLAQWATEAHNFIHTLFMVDDLKALARGGRIPTGIAFVGTKLDIKPMLTIALDGKLELVGVARGRKKGIRRLADNYLKNHEENTPVCAIGNADCPADVRRLEDLISRSDENTLFLESFAGPTIGCHVGPGFMSCCFWGADKRGTMAVPDKIASQVEHE</sequence>
<dbReference type="InterPro" id="IPR050270">
    <property type="entry name" value="DegV_domain_contain"/>
</dbReference>
<protein>
    <submittedName>
        <fullName evidence="3">DegV family protein</fullName>
    </submittedName>
</protein>
<proteinExistence type="predicted"/>
<name>A0A4V3RRG3_9ACTN</name>
<dbReference type="PROSITE" id="PS51482">
    <property type="entry name" value="DEGV"/>
    <property type="match status" value="1"/>
</dbReference>
<dbReference type="EMBL" id="SRYE01000004">
    <property type="protein sequence ID" value="TGY61840.1"/>
    <property type="molecule type" value="Genomic_DNA"/>
</dbReference>
<dbReference type="GO" id="GO:0008289">
    <property type="term" value="F:lipid binding"/>
    <property type="evidence" value="ECO:0007669"/>
    <property type="project" value="UniProtKB-KW"/>
</dbReference>
<keyword evidence="2" id="KW-0446">Lipid-binding</keyword>
<comment type="function">
    <text evidence="1">May bind long-chain fatty acids, such as palmitate, and may play a role in lipid transport or fatty acid metabolism.</text>
</comment>
<gene>
    <name evidence="3" type="ORF">E5334_07535</name>
</gene>
<dbReference type="InterPro" id="IPR003797">
    <property type="entry name" value="DegV"/>
</dbReference>
<dbReference type="PANTHER" id="PTHR33434:SF3">
    <property type="entry name" value="DEGV DOMAIN-CONTAINING PROTEIN YITS"/>
    <property type="match status" value="1"/>
</dbReference>
<dbReference type="InterPro" id="IPR043168">
    <property type="entry name" value="DegV_C"/>
</dbReference>
<organism evidence="3 4">
    <name type="scientific">Muricaecibacterium torontonense</name>
    <dbReference type="NCBI Taxonomy" id="3032871"/>
    <lineage>
        <taxon>Bacteria</taxon>
        <taxon>Bacillati</taxon>
        <taxon>Actinomycetota</taxon>
        <taxon>Coriobacteriia</taxon>
        <taxon>Coriobacteriales</taxon>
        <taxon>Atopobiaceae</taxon>
        <taxon>Muricaecibacterium</taxon>
    </lineage>
</organism>
<dbReference type="OrthoDB" id="9760324at2"/>
<dbReference type="Proteomes" id="UP000310263">
    <property type="component" value="Unassembled WGS sequence"/>
</dbReference>
<evidence type="ECO:0000313" key="3">
    <source>
        <dbReference type="EMBL" id="TGY61840.1"/>
    </source>
</evidence>
<dbReference type="Gene3D" id="2.20.28.50">
    <property type="entry name" value="degv family protein"/>
    <property type="match status" value="1"/>
</dbReference>
<keyword evidence="4" id="KW-1185">Reference proteome</keyword>
<dbReference type="PANTHER" id="PTHR33434">
    <property type="entry name" value="DEGV DOMAIN-CONTAINING PROTEIN DR_1986-RELATED"/>
    <property type="match status" value="1"/>
</dbReference>
<dbReference type="SUPFAM" id="SSF82549">
    <property type="entry name" value="DAK1/DegV-like"/>
    <property type="match status" value="1"/>
</dbReference>